<sequence length="64" mass="6467">MDGISQVSGQNVSSATQVFALKKSLQAEGQSVLSLVQGASDAGNQINQAASNPAHLGQSVDVRA</sequence>
<protein>
    <submittedName>
        <fullName evidence="2">Uncharacterized protein</fullName>
    </submittedName>
</protein>
<dbReference type="AlphaFoldDB" id="A0A318K484"/>
<reference evidence="2 3" key="1">
    <citation type="submission" date="2018-05" db="EMBL/GenBank/DDBJ databases">
        <title>Genomic Encyclopedia of Type Strains, Phase IV (KMG-IV): sequencing the most valuable type-strain genomes for metagenomic binning, comparative biology and taxonomic classification.</title>
        <authorList>
            <person name="Goeker M."/>
        </authorList>
    </citation>
    <scope>NUCLEOTIDE SEQUENCE [LARGE SCALE GENOMIC DNA]</scope>
    <source>
        <strain evidence="2 3">DSM 25134</strain>
    </source>
</reference>
<keyword evidence="3" id="KW-1185">Reference proteome</keyword>
<comment type="caution">
    <text evidence="2">The sequence shown here is derived from an EMBL/GenBank/DDBJ whole genome shotgun (WGS) entry which is preliminary data.</text>
</comment>
<organism evidence="2 3">
    <name type="scientific">Aquitalea magnusonii</name>
    <dbReference type="NCBI Taxonomy" id="332411"/>
    <lineage>
        <taxon>Bacteria</taxon>
        <taxon>Pseudomonadati</taxon>
        <taxon>Pseudomonadota</taxon>
        <taxon>Betaproteobacteria</taxon>
        <taxon>Neisseriales</taxon>
        <taxon>Chromobacteriaceae</taxon>
        <taxon>Aquitalea</taxon>
    </lineage>
</organism>
<dbReference type="EMBL" id="QJKC01000007">
    <property type="protein sequence ID" value="PXX48286.1"/>
    <property type="molecule type" value="Genomic_DNA"/>
</dbReference>
<dbReference type="OrthoDB" id="8967327at2"/>
<accession>A0A318K484</accession>
<evidence type="ECO:0000313" key="2">
    <source>
        <dbReference type="EMBL" id="PXX48286.1"/>
    </source>
</evidence>
<gene>
    <name evidence="2" type="ORF">DFR38_10771</name>
</gene>
<dbReference type="RefSeq" id="WP_146215954.1">
    <property type="nucleotide sequence ID" value="NZ_QJKC01000007.1"/>
</dbReference>
<evidence type="ECO:0000313" key="3">
    <source>
        <dbReference type="Proteomes" id="UP000248395"/>
    </source>
</evidence>
<evidence type="ECO:0000256" key="1">
    <source>
        <dbReference type="SAM" id="MobiDB-lite"/>
    </source>
</evidence>
<proteinExistence type="predicted"/>
<name>A0A318K484_9NEIS</name>
<dbReference type="Proteomes" id="UP000248395">
    <property type="component" value="Unassembled WGS sequence"/>
</dbReference>
<feature type="region of interest" description="Disordered" evidence="1">
    <location>
        <begin position="45"/>
        <end position="64"/>
    </location>
</feature>